<proteinExistence type="predicted"/>
<dbReference type="InterPro" id="IPR001387">
    <property type="entry name" value="Cro/C1-type_HTH"/>
</dbReference>
<dbReference type="SMART" id="SM00530">
    <property type="entry name" value="HTH_XRE"/>
    <property type="match status" value="1"/>
</dbReference>
<comment type="caution">
    <text evidence="2">The sequence shown here is derived from an EMBL/GenBank/DDBJ whole genome shotgun (WGS) entry which is preliminary data.</text>
</comment>
<protein>
    <submittedName>
        <fullName evidence="2">Helix-turn-helix transcriptional regulator</fullName>
    </submittedName>
</protein>
<organism evidence="2 3">
    <name type="scientific">Streptodolium elevatio</name>
    <dbReference type="NCBI Taxonomy" id="3157996"/>
    <lineage>
        <taxon>Bacteria</taxon>
        <taxon>Bacillati</taxon>
        <taxon>Actinomycetota</taxon>
        <taxon>Actinomycetes</taxon>
        <taxon>Kitasatosporales</taxon>
        <taxon>Streptomycetaceae</taxon>
        <taxon>Streptodolium</taxon>
    </lineage>
</organism>
<name>A0ABV3D8T4_9ACTN</name>
<feature type="domain" description="HTH cro/C1-type" evidence="1">
    <location>
        <begin position="78"/>
        <end position="132"/>
    </location>
</feature>
<accession>A0ABV3D8T4</accession>
<sequence>MSTGRPGGLRRTARRAGAYVGVDEDRRCVLCGSHLSRFNAGTACGPCQRAGKAAVDPAFWADEAVQHAARSWDLGRLVRLYRQHTGLSQTAVARSVNIDQAEVSRLERGKKVIRDRKQLLQWATALAVPSELIGALPQAPGGPAATDEPAVTHLASARTTWEHAIDIARRVDWATSTGIAPEALDTLEQSITAIVARYEVEGPQLLAPEATRLRRRIQGLLELPQPPRQREWLYVTAAKVSALLSYMAVNAGKPELVAAYCAEAFHFAEAVDDVDMLAWIRGTQSLAAYYAGRFAEAVDLARHGQQLAPGSRQSIRLLINGEARALAKLGDRAGTDRAVDAAFTLLDRHAAPTGLTSCISFGAYGRARTAANAATAYVALRDTRQVLTWAEQIESPVEQSDSSWSRALVRLDIATALLRDRQPDVEQAMSLGREALTISSEHPIRSVWQRAHELHGHAERWLTVPDVREYAEALHAWRTLPESQAIAPAD</sequence>
<evidence type="ECO:0000313" key="3">
    <source>
        <dbReference type="Proteomes" id="UP001551482"/>
    </source>
</evidence>
<dbReference type="Gene3D" id="1.10.260.40">
    <property type="entry name" value="lambda repressor-like DNA-binding domains"/>
    <property type="match status" value="1"/>
</dbReference>
<evidence type="ECO:0000313" key="2">
    <source>
        <dbReference type="EMBL" id="MEU8132152.1"/>
    </source>
</evidence>
<dbReference type="InterPro" id="IPR010982">
    <property type="entry name" value="Lambda_DNA-bd_dom_sf"/>
</dbReference>
<dbReference type="InterPro" id="IPR011990">
    <property type="entry name" value="TPR-like_helical_dom_sf"/>
</dbReference>
<dbReference type="Gene3D" id="1.25.40.10">
    <property type="entry name" value="Tetratricopeptide repeat domain"/>
    <property type="match status" value="1"/>
</dbReference>
<dbReference type="RefSeq" id="WP_358347513.1">
    <property type="nucleotide sequence ID" value="NZ_JBEZFP010000002.1"/>
</dbReference>
<dbReference type="SUPFAM" id="SSF47413">
    <property type="entry name" value="lambda repressor-like DNA-binding domains"/>
    <property type="match status" value="1"/>
</dbReference>
<keyword evidence="3" id="KW-1185">Reference proteome</keyword>
<gene>
    <name evidence="2" type="ORF">AB0C36_01445</name>
</gene>
<dbReference type="Pfam" id="PF13560">
    <property type="entry name" value="HTH_31"/>
    <property type="match status" value="1"/>
</dbReference>
<evidence type="ECO:0000259" key="1">
    <source>
        <dbReference type="PROSITE" id="PS50943"/>
    </source>
</evidence>
<dbReference type="EMBL" id="JBEZFP010000002">
    <property type="protein sequence ID" value="MEU8132152.1"/>
    <property type="molecule type" value="Genomic_DNA"/>
</dbReference>
<dbReference type="PROSITE" id="PS50943">
    <property type="entry name" value="HTH_CROC1"/>
    <property type="match status" value="1"/>
</dbReference>
<dbReference type="CDD" id="cd00093">
    <property type="entry name" value="HTH_XRE"/>
    <property type="match status" value="1"/>
</dbReference>
<dbReference type="Proteomes" id="UP001551482">
    <property type="component" value="Unassembled WGS sequence"/>
</dbReference>
<reference evidence="2 3" key="1">
    <citation type="submission" date="2024-06" db="EMBL/GenBank/DDBJ databases">
        <title>The Natural Products Discovery Center: Release of the First 8490 Sequenced Strains for Exploring Actinobacteria Biosynthetic Diversity.</title>
        <authorList>
            <person name="Kalkreuter E."/>
            <person name="Kautsar S.A."/>
            <person name="Yang D."/>
            <person name="Bader C.D."/>
            <person name="Teijaro C.N."/>
            <person name="Fluegel L."/>
            <person name="Davis C.M."/>
            <person name="Simpson J.R."/>
            <person name="Lauterbach L."/>
            <person name="Steele A.D."/>
            <person name="Gui C."/>
            <person name="Meng S."/>
            <person name="Li G."/>
            <person name="Viehrig K."/>
            <person name="Ye F."/>
            <person name="Su P."/>
            <person name="Kiefer A.F."/>
            <person name="Nichols A."/>
            <person name="Cepeda A.J."/>
            <person name="Yan W."/>
            <person name="Fan B."/>
            <person name="Jiang Y."/>
            <person name="Adhikari A."/>
            <person name="Zheng C.-J."/>
            <person name="Schuster L."/>
            <person name="Cowan T.M."/>
            <person name="Smanski M.J."/>
            <person name="Chevrette M.G."/>
            <person name="De Carvalho L.P.S."/>
            <person name="Shen B."/>
        </authorList>
    </citation>
    <scope>NUCLEOTIDE SEQUENCE [LARGE SCALE GENOMIC DNA]</scope>
    <source>
        <strain evidence="2 3">NPDC048946</strain>
    </source>
</reference>